<dbReference type="SUPFAM" id="SSF75304">
    <property type="entry name" value="Amidase signature (AS) enzymes"/>
    <property type="match status" value="1"/>
</dbReference>
<evidence type="ECO:0000313" key="2">
    <source>
        <dbReference type="EMBL" id="TCK73618.1"/>
    </source>
</evidence>
<protein>
    <submittedName>
        <fullName evidence="2">Asp-tRNA(Asn)/Glu-tRNA(Gln) amidotransferase A subunit family amidase</fullName>
    </submittedName>
</protein>
<proteinExistence type="predicted"/>
<dbReference type="EMBL" id="SMGK01000002">
    <property type="protein sequence ID" value="TCK73618.1"/>
    <property type="molecule type" value="Genomic_DNA"/>
</dbReference>
<dbReference type="PROSITE" id="PS51257">
    <property type="entry name" value="PROKAR_LIPOPROTEIN"/>
    <property type="match status" value="1"/>
</dbReference>
<dbReference type="InterPro" id="IPR023631">
    <property type="entry name" value="Amidase_dom"/>
</dbReference>
<evidence type="ECO:0000259" key="1">
    <source>
        <dbReference type="Pfam" id="PF01425"/>
    </source>
</evidence>
<gene>
    <name evidence="2" type="ORF">C7378_1231</name>
</gene>
<dbReference type="PANTHER" id="PTHR42678:SF34">
    <property type="entry name" value="OS04G0183300 PROTEIN"/>
    <property type="match status" value="1"/>
</dbReference>
<dbReference type="RefSeq" id="WP_243648101.1">
    <property type="nucleotide sequence ID" value="NZ_SMGK01000002.1"/>
</dbReference>
<comment type="caution">
    <text evidence="2">The sequence shown here is derived from an EMBL/GenBank/DDBJ whole genome shotgun (WGS) entry which is preliminary data.</text>
</comment>
<keyword evidence="3" id="KW-1185">Reference proteome</keyword>
<feature type="domain" description="Amidase" evidence="1">
    <location>
        <begin position="55"/>
        <end position="497"/>
    </location>
</feature>
<accession>A0A4R1L628</accession>
<dbReference type="Gene3D" id="3.90.1300.10">
    <property type="entry name" value="Amidase signature (AS) domain"/>
    <property type="match status" value="1"/>
</dbReference>
<dbReference type="GO" id="GO:0016740">
    <property type="term" value="F:transferase activity"/>
    <property type="evidence" value="ECO:0007669"/>
    <property type="project" value="UniProtKB-KW"/>
</dbReference>
<dbReference type="PANTHER" id="PTHR42678">
    <property type="entry name" value="AMIDASE"/>
    <property type="match status" value="1"/>
</dbReference>
<reference evidence="2 3" key="1">
    <citation type="submission" date="2019-03" db="EMBL/GenBank/DDBJ databases">
        <title>Genomic Encyclopedia of Type Strains, Phase IV (KMG-IV): sequencing the most valuable type-strain genomes for metagenomic binning, comparative biology and taxonomic classification.</title>
        <authorList>
            <person name="Goeker M."/>
        </authorList>
    </citation>
    <scope>NUCLEOTIDE SEQUENCE [LARGE SCALE GENOMIC DNA]</scope>
    <source>
        <strain evidence="2 3">DSM 103428</strain>
    </source>
</reference>
<dbReference type="Pfam" id="PF01425">
    <property type="entry name" value="Amidase"/>
    <property type="match status" value="1"/>
</dbReference>
<sequence length="521" mass="55766">MKKRSAIGISGFFLLALSGIGLLSCGKQRATFDVREATIASTQAAIRARQVTCHELVEAYLARIKAYDQSTKLNSIVTLNPEALADADKLDSEYRHTHTLRPLQGIVVIVKDNYDTKGLQTTGGSLAMKGFLPDDDAFMVKRLRDAGAIILAKSNMAEWAFSPYVTESSIAGITRNAYALDRVPAGSSGGTAAAVAASLGEVGLGTDTGNSIRGPSSHNDLVGIRPTIGLTSRAGIIPLFSGNDVGGPMARTVADAAAVLSVVAGYDPQDPITALSEGKAQKDYTKFLDKNGLKGARIAVFRRYIDTPTADPEIKALTEKAIADLKAQGAEIVDPFSLPDYDKLTKGLWCGDFQSDLNTYLAQHGRNATYHTLAEIVASGLYLPYIQDEIEGAVKPPKSADDRRAPCPDVYHDPPKIAFRDALLKAMQEQHIDAIVYPTWSNPPRKVGDMKSPAGDNSQVLSPQTGFPAITVPMGFTHGTLPAGLTFLGKQFSEPMLIKFAYAYEQATGHHKPPDGFGPVM</sequence>
<dbReference type="AlphaFoldDB" id="A0A4R1L628"/>
<evidence type="ECO:0000313" key="3">
    <source>
        <dbReference type="Proteomes" id="UP000295210"/>
    </source>
</evidence>
<dbReference type="Proteomes" id="UP000295210">
    <property type="component" value="Unassembled WGS sequence"/>
</dbReference>
<keyword evidence="2" id="KW-0808">Transferase</keyword>
<name>A0A4R1L628_9BACT</name>
<organism evidence="2 3">
    <name type="scientific">Acidipila rosea</name>
    <dbReference type="NCBI Taxonomy" id="768535"/>
    <lineage>
        <taxon>Bacteria</taxon>
        <taxon>Pseudomonadati</taxon>
        <taxon>Acidobacteriota</taxon>
        <taxon>Terriglobia</taxon>
        <taxon>Terriglobales</taxon>
        <taxon>Acidobacteriaceae</taxon>
        <taxon>Acidipila</taxon>
    </lineage>
</organism>
<dbReference type="InterPro" id="IPR036928">
    <property type="entry name" value="AS_sf"/>
</dbReference>